<protein>
    <recommendedName>
        <fullName evidence="9">Magnesium transporter</fullName>
    </recommendedName>
</protein>
<dbReference type="HOGENOM" id="CLU_036560_0_0_1"/>
<keyword evidence="6 9" id="KW-1133">Transmembrane helix</keyword>
<reference evidence="12" key="2">
    <citation type="submission" date="2010-04" db="EMBL/GenBank/DDBJ databases">
        <authorList>
            <person name="Buell R."/>
            <person name="Hamilton J."/>
            <person name="Hostetler J."/>
        </authorList>
    </citation>
    <scope>NUCLEOTIDE SEQUENCE [LARGE SCALE GENOMIC DNA]</scope>
    <source>
        <strain evidence="12">DAOM:BR144</strain>
    </source>
</reference>
<evidence type="ECO:0000313" key="12">
    <source>
        <dbReference type="Proteomes" id="UP000019132"/>
    </source>
</evidence>
<evidence type="ECO:0000256" key="10">
    <source>
        <dbReference type="SAM" id="MobiDB-lite"/>
    </source>
</evidence>
<keyword evidence="8 9" id="KW-0472">Membrane</keyword>
<keyword evidence="7 9" id="KW-0406">Ion transport</keyword>
<evidence type="ECO:0000256" key="1">
    <source>
        <dbReference type="ARBA" id="ARBA00004141"/>
    </source>
</evidence>
<reference evidence="12" key="1">
    <citation type="journal article" date="2010" name="Genome Biol.">
        <title>Genome sequence of the necrotrophic plant pathogen Pythium ultimum reveals original pathogenicity mechanisms and effector repertoire.</title>
        <authorList>
            <person name="Levesque C.A."/>
            <person name="Brouwer H."/>
            <person name="Cano L."/>
            <person name="Hamilton J.P."/>
            <person name="Holt C."/>
            <person name="Huitema E."/>
            <person name="Raffaele S."/>
            <person name="Robideau G.P."/>
            <person name="Thines M."/>
            <person name="Win J."/>
            <person name="Zerillo M.M."/>
            <person name="Beakes G.W."/>
            <person name="Boore J.L."/>
            <person name="Busam D."/>
            <person name="Dumas B."/>
            <person name="Ferriera S."/>
            <person name="Fuerstenberg S.I."/>
            <person name="Gachon C.M."/>
            <person name="Gaulin E."/>
            <person name="Govers F."/>
            <person name="Grenville-Briggs L."/>
            <person name="Horner N."/>
            <person name="Hostetler J."/>
            <person name="Jiang R.H."/>
            <person name="Johnson J."/>
            <person name="Krajaejun T."/>
            <person name="Lin H."/>
            <person name="Meijer H.J."/>
            <person name="Moore B."/>
            <person name="Morris P."/>
            <person name="Phuntmart V."/>
            <person name="Puiu D."/>
            <person name="Shetty J."/>
            <person name="Stajich J.E."/>
            <person name="Tripathy S."/>
            <person name="Wawra S."/>
            <person name="van West P."/>
            <person name="Whitty B.R."/>
            <person name="Coutinho P.M."/>
            <person name="Henrissat B."/>
            <person name="Martin F."/>
            <person name="Thomas P.D."/>
            <person name="Tyler B.M."/>
            <person name="De Vries R.P."/>
            <person name="Kamoun S."/>
            <person name="Yandell M."/>
            <person name="Tisserat N."/>
            <person name="Buell C.R."/>
        </authorList>
    </citation>
    <scope>NUCLEOTIDE SEQUENCE</scope>
    <source>
        <strain evidence="12">DAOM:BR144</strain>
    </source>
</reference>
<name>K3WKP9_GLOUD</name>
<dbReference type="EMBL" id="GL376633">
    <property type="status" value="NOT_ANNOTATED_CDS"/>
    <property type="molecule type" value="Genomic_DNA"/>
</dbReference>
<feature type="transmembrane region" description="Helical" evidence="9">
    <location>
        <begin position="334"/>
        <end position="360"/>
    </location>
</feature>
<dbReference type="PANTHER" id="PTHR13890">
    <property type="entry name" value="RNA SPLICING PROTEIN MRS2, MITOCHONDRIAL"/>
    <property type="match status" value="1"/>
</dbReference>
<evidence type="ECO:0000256" key="7">
    <source>
        <dbReference type="ARBA" id="ARBA00023065"/>
    </source>
</evidence>
<dbReference type="GO" id="GO:0015095">
    <property type="term" value="F:magnesium ion transmembrane transporter activity"/>
    <property type="evidence" value="ECO:0007669"/>
    <property type="project" value="TreeGrafter"/>
</dbReference>
<comment type="subcellular location">
    <subcellularLocation>
        <location evidence="1">Membrane</location>
        <topology evidence="1">Multi-pass membrane protein</topology>
    </subcellularLocation>
    <subcellularLocation>
        <location evidence="9">Mitochondrion inner membrane</location>
        <topology evidence="9">Multi-pass membrane protein</topology>
    </subcellularLocation>
</comment>
<keyword evidence="2 9" id="KW-0813">Transport</keyword>
<dbReference type="OMA" id="WIKIDEC"/>
<keyword evidence="4 9" id="KW-0460">Magnesium</keyword>
<dbReference type="FunCoup" id="K3WKP9">
    <property type="interactions" value="89"/>
</dbReference>
<evidence type="ECO:0000256" key="8">
    <source>
        <dbReference type="ARBA" id="ARBA00023136"/>
    </source>
</evidence>
<proteinExistence type="inferred from homology"/>
<dbReference type="Proteomes" id="UP000019132">
    <property type="component" value="Unassembled WGS sequence"/>
</dbReference>
<dbReference type="AlphaFoldDB" id="K3WKP9"/>
<evidence type="ECO:0000313" key="11">
    <source>
        <dbReference type="EnsemblProtists" id="PYU1_T005541"/>
    </source>
</evidence>
<dbReference type="CDD" id="cd12823">
    <property type="entry name" value="Mrs2_Mfm1p-like"/>
    <property type="match status" value="1"/>
</dbReference>
<dbReference type="GO" id="GO:0005743">
    <property type="term" value="C:mitochondrial inner membrane"/>
    <property type="evidence" value="ECO:0007669"/>
    <property type="project" value="UniProtKB-SubCell"/>
</dbReference>
<accession>K3WKP9</accession>
<evidence type="ECO:0000256" key="9">
    <source>
        <dbReference type="RuleBase" id="RU366042"/>
    </source>
</evidence>
<feature type="transmembrane region" description="Helical" evidence="9">
    <location>
        <begin position="372"/>
        <end position="395"/>
    </location>
</feature>
<feature type="region of interest" description="Disordered" evidence="10">
    <location>
        <begin position="73"/>
        <end position="117"/>
    </location>
</feature>
<dbReference type="eggNOG" id="KOG2662">
    <property type="taxonomic scope" value="Eukaryota"/>
</dbReference>
<dbReference type="Gene3D" id="1.20.58.340">
    <property type="entry name" value="Magnesium transport protein CorA, transmembrane region"/>
    <property type="match status" value="1"/>
</dbReference>
<organism evidence="11 12">
    <name type="scientific">Globisporangium ultimum (strain ATCC 200006 / CBS 805.95 / DAOM BR144)</name>
    <name type="common">Pythium ultimum</name>
    <dbReference type="NCBI Taxonomy" id="431595"/>
    <lineage>
        <taxon>Eukaryota</taxon>
        <taxon>Sar</taxon>
        <taxon>Stramenopiles</taxon>
        <taxon>Oomycota</taxon>
        <taxon>Peronosporomycetes</taxon>
        <taxon>Pythiales</taxon>
        <taxon>Pythiaceae</taxon>
        <taxon>Globisporangium</taxon>
    </lineage>
</organism>
<keyword evidence="12" id="KW-1185">Reference proteome</keyword>
<comment type="similarity">
    <text evidence="9">Belongs to the CorA metal ion transporter (MIT) (TC 1.A.35) family.</text>
</comment>
<dbReference type="PANTHER" id="PTHR13890:SF0">
    <property type="entry name" value="MAGNESIUM TRANSPORTER MRS2 HOMOLOG, MITOCHONDRIAL"/>
    <property type="match status" value="1"/>
</dbReference>
<evidence type="ECO:0000256" key="4">
    <source>
        <dbReference type="ARBA" id="ARBA00022842"/>
    </source>
</evidence>
<dbReference type="EnsemblProtists" id="PYU1_T005541">
    <property type="protein sequence ID" value="PYU1_T005541"/>
    <property type="gene ID" value="PYU1_G005530"/>
</dbReference>
<keyword evidence="3 9" id="KW-0812">Transmembrane</keyword>
<dbReference type="InParanoid" id="K3WKP9"/>
<evidence type="ECO:0000256" key="3">
    <source>
        <dbReference type="ARBA" id="ARBA00022692"/>
    </source>
</evidence>
<keyword evidence="9" id="KW-0999">Mitochondrion inner membrane</keyword>
<dbReference type="InterPro" id="IPR039204">
    <property type="entry name" value="MRS2-like"/>
</dbReference>
<dbReference type="VEuPathDB" id="FungiDB:PYU1_G005530"/>
<reference evidence="11" key="3">
    <citation type="submission" date="2015-02" db="UniProtKB">
        <authorList>
            <consortium name="EnsemblProtists"/>
        </authorList>
    </citation>
    <scope>IDENTIFICATION</scope>
    <source>
        <strain evidence="11">DAOM BR144</strain>
    </source>
</reference>
<evidence type="ECO:0000256" key="6">
    <source>
        <dbReference type="ARBA" id="ARBA00022989"/>
    </source>
</evidence>
<dbReference type="Pfam" id="PF22099">
    <property type="entry name" value="MRS2-like"/>
    <property type="match status" value="1"/>
</dbReference>
<sequence length="403" mass="44932">MDLLSKWKHHSPLQMEVDLEMLAPDLVPVPEPSRKRTKTLAIRHVCNAQVLLIDVKGNVSMQEMRRSEILKMTQEAAKSPVKSSADEDSDEGDKQTSYRPPEIASPRASRRSFSGAHMSGGHVSIGAQAVHMRDLRKLDANFSETNEPCIVARKQAILINADPLRTIIMRNVCIVFIPDGADSLISILKDKFRELVAEKETEATPFEFSTFPMIMKALERLATTQITSADLDTLRTMKNTINDFASQVEGIRRALLSILDNEEDLRLLYLTPLHANPESFYCTAAFDPEVAEVILESYLQEVQTIRTKVKLLEHRIQNTESLVMLKLDATRNHLLAVDVVFGLVTVSLTLGMYITAGFGMNLRSGVEETPDVFASVFVGSFVLCAAIVCVGTLYFRRHGVLSL</sequence>
<dbReference type="Gene3D" id="2.40.128.330">
    <property type="match status" value="1"/>
</dbReference>
<keyword evidence="9" id="KW-0496">Mitochondrion</keyword>
<evidence type="ECO:0000256" key="2">
    <source>
        <dbReference type="ARBA" id="ARBA00022448"/>
    </source>
</evidence>
<evidence type="ECO:0000256" key="5">
    <source>
        <dbReference type="ARBA" id="ARBA00022946"/>
    </source>
</evidence>
<keyword evidence="5" id="KW-0809">Transit peptide</keyword>